<feature type="compositionally biased region" description="Low complexity" evidence="1">
    <location>
        <begin position="117"/>
        <end position="128"/>
    </location>
</feature>
<feature type="transmembrane region" description="Helical" evidence="2">
    <location>
        <begin position="517"/>
        <end position="544"/>
    </location>
</feature>
<evidence type="ECO:0000256" key="1">
    <source>
        <dbReference type="SAM" id="MobiDB-lite"/>
    </source>
</evidence>
<protein>
    <submittedName>
        <fullName evidence="3">Uncharacterized protein</fullName>
    </submittedName>
</protein>
<feature type="region of interest" description="Disordered" evidence="1">
    <location>
        <begin position="264"/>
        <end position="333"/>
    </location>
</feature>
<feature type="region of interest" description="Disordered" evidence="1">
    <location>
        <begin position="591"/>
        <end position="619"/>
    </location>
</feature>
<feature type="transmembrane region" description="Helical" evidence="2">
    <location>
        <begin position="417"/>
        <end position="438"/>
    </location>
</feature>
<feature type="region of interest" description="Disordered" evidence="1">
    <location>
        <begin position="58"/>
        <end position="153"/>
    </location>
</feature>
<dbReference type="EMBL" id="ASGP02000004">
    <property type="protein sequence ID" value="KAH9510791.1"/>
    <property type="molecule type" value="Genomic_DNA"/>
</dbReference>
<feature type="compositionally biased region" description="Polar residues" evidence="1">
    <location>
        <begin position="303"/>
        <end position="330"/>
    </location>
</feature>
<organism evidence="3 4">
    <name type="scientific">Dermatophagoides farinae</name>
    <name type="common">American house dust mite</name>
    <dbReference type="NCBI Taxonomy" id="6954"/>
    <lineage>
        <taxon>Eukaryota</taxon>
        <taxon>Metazoa</taxon>
        <taxon>Ecdysozoa</taxon>
        <taxon>Arthropoda</taxon>
        <taxon>Chelicerata</taxon>
        <taxon>Arachnida</taxon>
        <taxon>Acari</taxon>
        <taxon>Acariformes</taxon>
        <taxon>Sarcoptiformes</taxon>
        <taxon>Astigmata</taxon>
        <taxon>Psoroptidia</taxon>
        <taxon>Analgoidea</taxon>
        <taxon>Pyroglyphidae</taxon>
        <taxon>Dermatophagoidinae</taxon>
        <taxon>Dermatophagoides</taxon>
    </lineage>
</organism>
<gene>
    <name evidence="3" type="ORF">DERF_009298</name>
</gene>
<accession>A0A922HWF1</accession>
<dbReference type="Proteomes" id="UP000790347">
    <property type="component" value="Unassembled WGS sequence"/>
</dbReference>
<sequence length="619" mass="69728">MFKKLRPKSMIMDKNSYPYLNYLFSNNKPIGGGGVSSAPYHSFASYYCPSSMPNPLNNSSGGAGNHNNLQYPQNNGTNNCPSNTSSPSSMNRRSTSKNPNGPPPPPPPTLPSHHRPSSSSYRRPIYSIANPNYSPYRSGRPPPQQSSNSYLKLHPTHNYPRYYSTSYPYCLSSSSSLPLQSSFTTFNSSVKLQQLGNRLQSWKTAHNLYSLVLNATINNTTTKTIINTKDNYSNDIFDEKNFDPNKDDLFNDLSPFTNYRLRPISSPIVAKRKSQPSENDQKLTSRHHHHHHHHHQQQQQQQPTNKPQNNQQKSSTSIVDESIDHQQNSHHNNRHLKTQHITSHQQHRLSPVQKEIIHHHPNDDDDDDNDDVEPVQELASASNHDVIELANIISIISYLKEDVDVLMSELMAARTTLLLSLVFVLVYILSWCWMAYAIRATNTPQDISLKTVLLLAIFAAVDIAASAGFVMVRIIMYLMRDHYFPRDMRIPLHSLEYNQLPAHVALRLTSMKSGTGVIDIFVSVIVTFLTSLRVYSVICAVSFYRRARKELLNVKNFEYMIERPTTSRFPSMIGNSSTNYLRGSMMAAAAASNSKPSPTNSTGDGGKHDSCDLGQSVLK</sequence>
<evidence type="ECO:0000313" key="3">
    <source>
        <dbReference type="EMBL" id="KAH9510791.1"/>
    </source>
</evidence>
<proteinExistence type="predicted"/>
<dbReference type="AlphaFoldDB" id="A0A922HWF1"/>
<evidence type="ECO:0000313" key="4">
    <source>
        <dbReference type="Proteomes" id="UP000790347"/>
    </source>
</evidence>
<feature type="compositionally biased region" description="Pro residues" evidence="1">
    <location>
        <begin position="100"/>
        <end position="110"/>
    </location>
</feature>
<feature type="compositionally biased region" description="Low complexity" evidence="1">
    <location>
        <begin position="58"/>
        <end position="99"/>
    </location>
</feature>
<keyword evidence="4" id="KW-1185">Reference proteome</keyword>
<keyword evidence="2" id="KW-0812">Transmembrane</keyword>
<name>A0A922HWF1_DERFA</name>
<feature type="compositionally biased region" description="Basic residues" evidence="1">
    <location>
        <begin position="284"/>
        <end position="296"/>
    </location>
</feature>
<comment type="caution">
    <text evidence="3">The sequence shown here is derived from an EMBL/GenBank/DDBJ whole genome shotgun (WGS) entry which is preliminary data.</text>
</comment>
<keyword evidence="2" id="KW-0472">Membrane</keyword>
<evidence type="ECO:0000256" key="2">
    <source>
        <dbReference type="SAM" id="Phobius"/>
    </source>
</evidence>
<keyword evidence="2" id="KW-1133">Transmembrane helix</keyword>
<feature type="transmembrane region" description="Helical" evidence="2">
    <location>
        <begin position="453"/>
        <end position="479"/>
    </location>
</feature>
<feature type="compositionally biased region" description="Low complexity" evidence="1">
    <location>
        <begin position="591"/>
        <end position="602"/>
    </location>
</feature>
<reference evidence="3" key="1">
    <citation type="submission" date="2013-05" db="EMBL/GenBank/DDBJ databases">
        <authorList>
            <person name="Yim A.K.Y."/>
            <person name="Chan T.F."/>
            <person name="Ji K.M."/>
            <person name="Liu X.Y."/>
            <person name="Zhou J.W."/>
            <person name="Li R.Q."/>
            <person name="Yang K.Y."/>
            <person name="Li J."/>
            <person name="Li M."/>
            <person name="Law P.T.W."/>
            <person name="Wu Y.L."/>
            <person name="Cai Z.L."/>
            <person name="Qin H."/>
            <person name="Bao Y."/>
            <person name="Leung R.K.K."/>
            <person name="Ng P.K.S."/>
            <person name="Zou J."/>
            <person name="Zhong X.J."/>
            <person name="Ran P.X."/>
            <person name="Zhong N.S."/>
            <person name="Liu Z.G."/>
            <person name="Tsui S.K.W."/>
        </authorList>
    </citation>
    <scope>NUCLEOTIDE SEQUENCE</scope>
    <source>
        <strain evidence="3">Derf</strain>
        <tissue evidence="3">Whole organism</tissue>
    </source>
</reference>
<reference evidence="3" key="2">
    <citation type="journal article" date="2022" name="Res Sq">
        <title>Comparative Genomics Reveals Insights into the Divergent Evolution of Astigmatic Mites and Household Pest Adaptations.</title>
        <authorList>
            <person name="Xiong Q."/>
            <person name="Wan A.T.-Y."/>
            <person name="Liu X.-Y."/>
            <person name="Fung C.S.-H."/>
            <person name="Xiao X."/>
            <person name="Malainual N."/>
            <person name="Hou J."/>
            <person name="Wang L."/>
            <person name="Wang M."/>
            <person name="Yang K."/>
            <person name="Cui Y."/>
            <person name="Leung E."/>
            <person name="Nong W."/>
            <person name="Shin S.-K."/>
            <person name="Au S."/>
            <person name="Jeong K.Y."/>
            <person name="Chew F.T."/>
            <person name="Hui J."/>
            <person name="Leung T.F."/>
            <person name="Tungtrongchitr A."/>
            <person name="Zhong N."/>
            <person name="Liu Z."/>
            <person name="Tsui S."/>
        </authorList>
    </citation>
    <scope>NUCLEOTIDE SEQUENCE</scope>
    <source>
        <strain evidence="3">Derf</strain>
        <tissue evidence="3">Whole organism</tissue>
    </source>
</reference>